<gene>
    <name evidence="9" type="ORF">PACLA_8A043879</name>
</gene>
<dbReference type="GO" id="GO:0015459">
    <property type="term" value="F:potassium channel regulator activity"/>
    <property type="evidence" value="ECO:0007669"/>
    <property type="project" value="TreeGrafter"/>
</dbReference>
<sequence>MPRFLGLKTYLTTNRSNISKQDAAKIRRSRLGKNGILREDVADRLKCPLCFCLPCFLGIAVMLVFTVAYVTNPYMRGLNFKKTECTVQKVEMSKKGSCSLKTERFTPCYKIIVKYNTTNEIMISVLMENEQTLHHCEKIDTKYSCFYDPATPEDVFREYKISRTEAIYQTSLSAIFIFLFILAFLFVQYDELKRR</sequence>
<proteinExistence type="predicted"/>
<dbReference type="PANTHER" id="PTHR10258:SF12">
    <property type="match status" value="1"/>
</dbReference>
<comment type="subcellular location">
    <subcellularLocation>
        <location evidence="1">Membrane</location>
        <topology evidence="1">Multi-pass membrane protein</topology>
    </subcellularLocation>
</comment>
<keyword evidence="4" id="KW-1133">Transmembrane helix</keyword>
<evidence type="ECO:0000313" key="9">
    <source>
        <dbReference type="EMBL" id="CAB3989326.1"/>
    </source>
</evidence>
<keyword evidence="7" id="KW-0325">Glycoprotein</keyword>
<dbReference type="InterPro" id="IPR003930">
    <property type="entry name" value="K_chnl_Ca-activ_BK_bsu"/>
</dbReference>
<dbReference type="GO" id="GO:0008076">
    <property type="term" value="C:voltage-gated potassium channel complex"/>
    <property type="evidence" value="ECO:0007669"/>
    <property type="project" value="TreeGrafter"/>
</dbReference>
<evidence type="ECO:0000256" key="2">
    <source>
        <dbReference type="ARBA" id="ARBA00022448"/>
    </source>
</evidence>
<name>A0A7D9DNZ1_PARCT</name>
<dbReference type="PANTHER" id="PTHR10258">
    <property type="entry name" value="CALCIUM-ACTIVATED POTASSIUM CHANNEL SUBUNIT BETA"/>
    <property type="match status" value="1"/>
</dbReference>
<dbReference type="GO" id="GO:0015269">
    <property type="term" value="F:calcium-activated potassium channel activity"/>
    <property type="evidence" value="ECO:0007669"/>
    <property type="project" value="InterPro"/>
</dbReference>
<dbReference type="Proteomes" id="UP001152795">
    <property type="component" value="Unassembled WGS sequence"/>
</dbReference>
<dbReference type="EMBL" id="CACRXK020001467">
    <property type="protein sequence ID" value="CAB3989326.1"/>
    <property type="molecule type" value="Genomic_DNA"/>
</dbReference>
<dbReference type="OrthoDB" id="5970708at2759"/>
<protein>
    <submittedName>
        <fullName evidence="9">Uncharacterized protein</fullName>
    </submittedName>
</protein>
<evidence type="ECO:0000256" key="1">
    <source>
        <dbReference type="ARBA" id="ARBA00004141"/>
    </source>
</evidence>
<organism evidence="9 10">
    <name type="scientific">Paramuricea clavata</name>
    <name type="common">Red gorgonian</name>
    <name type="synonym">Violescent sea-whip</name>
    <dbReference type="NCBI Taxonomy" id="317549"/>
    <lineage>
        <taxon>Eukaryota</taxon>
        <taxon>Metazoa</taxon>
        <taxon>Cnidaria</taxon>
        <taxon>Anthozoa</taxon>
        <taxon>Octocorallia</taxon>
        <taxon>Malacalcyonacea</taxon>
        <taxon>Plexauridae</taxon>
        <taxon>Paramuricea</taxon>
    </lineage>
</organism>
<evidence type="ECO:0000256" key="5">
    <source>
        <dbReference type="ARBA" id="ARBA00023065"/>
    </source>
</evidence>
<keyword evidence="2" id="KW-0813">Transport</keyword>
<keyword evidence="5" id="KW-0406">Ion transport</keyword>
<comment type="caution">
    <text evidence="9">The sequence shown here is derived from an EMBL/GenBank/DDBJ whole genome shotgun (WGS) entry which is preliminary data.</text>
</comment>
<evidence type="ECO:0000256" key="8">
    <source>
        <dbReference type="ARBA" id="ARBA00023303"/>
    </source>
</evidence>
<reference evidence="9" key="1">
    <citation type="submission" date="2020-04" db="EMBL/GenBank/DDBJ databases">
        <authorList>
            <person name="Alioto T."/>
            <person name="Alioto T."/>
            <person name="Gomez Garrido J."/>
        </authorList>
    </citation>
    <scope>NUCLEOTIDE SEQUENCE</scope>
    <source>
        <strain evidence="9">A484AB</strain>
    </source>
</reference>
<dbReference type="GO" id="GO:0005513">
    <property type="term" value="P:detection of calcium ion"/>
    <property type="evidence" value="ECO:0007669"/>
    <property type="project" value="TreeGrafter"/>
</dbReference>
<evidence type="ECO:0000256" key="3">
    <source>
        <dbReference type="ARBA" id="ARBA00022692"/>
    </source>
</evidence>
<keyword evidence="8" id="KW-0407">Ion channel</keyword>
<keyword evidence="3" id="KW-0812">Transmembrane</keyword>
<evidence type="ECO:0000313" key="10">
    <source>
        <dbReference type="Proteomes" id="UP001152795"/>
    </source>
</evidence>
<dbReference type="AlphaFoldDB" id="A0A7D9DNZ1"/>
<evidence type="ECO:0000256" key="7">
    <source>
        <dbReference type="ARBA" id="ARBA00023180"/>
    </source>
</evidence>
<evidence type="ECO:0000256" key="6">
    <source>
        <dbReference type="ARBA" id="ARBA00023136"/>
    </source>
</evidence>
<accession>A0A7D9DNZ1</accession>
<keyword evidence="10" id="KW-1185">Reference proteome</keyword>
<evidence type="ECO:0000256" key="4">
    <source>
        <dbReference type="ARBA" id="ARBA00022989"/>
    </source>
</evidence>
<keyword evidence="6" id="KW-0472">Membrane</keyword>